<protein>
    <submittedName>
        <fullName evidence="1">HAD superfamily hydrolase (TIGR01549 family)</fullName>
    </submittedName>
</protein>
<reference evidence="1 2" key="1">
    <citation type="submission" date="2018-06" db="EMBL/GenBank/DDBJ databases">
        <title>Genomic Encyclopedia of Type Strains, Phase IV (KMG-IV): sequencing the most valuable type-strain genomes for metagenomic binning, comparative biology and taxonomic classification.</title>
        <authorList>
            <person name="Goeker M."/>
        </authorList>
    </citation>
    <scope>NUCLEOTIDE SEQUENCE [LARGE SCALE GENOMIC DNA]</scope>
    <source>
        <strain evidence="1 2">DSM 45479</strain>
    </source>
</reference>
<dbReference type="RefSeq" id="WP_112226115.1">
    <property type="nucleotide sequence ID" value="NZ_QLTT01000001.1"/>
</dbReference>
<dbReference type="PANTHER" id="PTHR43434:SF16">
    <property type="entry name" value="BLL8046 PROTEIN"/>
    <property type="match status" value="1"/>
</dbReference>
<dbReference type="SFLD" id="SFLDG01129">
    <property type="entry name" value="C1.5:_HAD__Beta-PGM__Phosphata"/>
    <property type="match status" value="1"/>
</dbReference>
<dbReference type="Gene3D" id="3.40.50.1000">
    <property type="entry name" value="HAD superfamily/HAD-like"/>
    <property type="match status" value="1"/>
</dbReference>
<dbReference type="SUPFAM" id="SSF56784">
    <property type="entry name" value="HAD-like"/>
    <property type="match status" value="1"/>
</dbReference>
<organism evidence="1 2">
    <name type="scientific">Lentzea atacamensis</name>
    <dbReference type="NCBI Taxonomy" id="531938"/>
    <lineage>
        <taxon>Bacteria</taxon>
        <taxon>Bacillati</taxon>
        <taxon>Actinomycetota</taxon>
        <taxon>Actinomycetes</taxon>
        <taxon>Pseudonocardiales</taxon>
        <taxon>Pseudonocardiaceae</taxon>
        <taxon>Lentzea</taxon>
    </lineage>
</organism>
<proteinExistence type="predicted"/>
<sequence>MGNTVVLDVDGTLVDTNYHHTVAWLRAFRSVDVTVPAWKVHRSIGMGGDRLVAAVAGDQVERYHGDAVRDAWERCFDEMIDEVQPLEGAHRLVRAATDLGLAVVLASSGKRKHVEHYLKLIDPGDVAWTSADDVEDSKPAPDLIEVALREVKGSRAVVIGDSVWDCEAAGRAGLPSIGLLTGGFGEDELVDRGASAVYADLDTLRAELTDLPSPSSRSRAPEGSGPGRVRLLGRLVARLARPSRILTRLLRRHHARHR</sequence>
<dbReference type="GO" id="GO:0016787">
    <property type="term" value="F:hydrolase activity"/>
    <property type="evidence" value="ECO:0007669"/>
    <property type="project" value="UniProtKB-KW"/>
</dbReference>
<dbReference type="SFLD" id="SFLDS00003">
    <property type="entry name" value="Haloacid_Dehalogenase"/>
    <property type="match status" value="1"/>
</dbReference>
<dbReference type="Pfam" id="PF00702">
    <property type="entry name" value="Hydrolase"/>
    <property type="match status" value="1"/>
</dbReference>
<dbReference type="InterPro" id="IPR050155">
    <property type="entry name" value="HAD-like_hydrolase_sf"/>
</dbReference>
<name>A0ABX9END8_9PSEU</name>
<dbReference type="EMBL" id="QLTT01000001">
    <property type="protein sequence ID" value="RAS71378.1"/>
    <property type="molecule type" value="Genomic_DNA"/>
</dbReference>
<keyword evidence="2" id="KW-1185">Reference proteome</keyword>
<keyword evidence="1" id="KW-0378">Hydrolase</keyword>
<dbReference type="InterPro" id="IPR006439">
    <property type="entry name" value="HAD-SF_hydro_IA"/>
</dbReference>
<comment type="caution">
    <text evidence="1">The sequence shown here is derived from an EMBL/GenBank/DDBJ whole genome shotgun (WGS) entry which is preliminary data.</text>
</comment>
<dbReference type="InterPro" id="IPR023198">
    <property type="entry name" value="PGP-like_dom2"/>
</dbReference>
<dbReference type="InterPro" id="IPR036412">
    <property type="entry name" value="HAD-like_sf"/>
</dbReference>
<dbReference type="Proteomes" id="UP000248714">
    <property type="component" value="Unassembled WGS sequence"/>
</dbReference>
<dbReference type="InterPro" id="IPR023214">
    <property type="entry name" value="HAD_sf"/>
</dbReference>
<dbReference type="PANTHER" id="PTHR43434">
    <property type="entry name" value="PHOSPHOGLYCOLATE PHOSPHATASE"/>
    <property type="match status" value="1"/>
</dbReference>
<evidence type="ECO:0000313" key="1">
    <source>
        <dbReference type="EMBL" id="RAS71378.1"/>
    </source>
</evidence>
<evidence type="ECO:0000313" key="2">
    <source>
        <dbReference type="Proteomes" id="UP000248714"/>
    </source>
</evidence>
<gene>
    <name evidence="1" type="ORF">C8D87_1011679</name>
</gene>
<dbReference type="NCBIfam" id="TIGR01549">
    <property type="entry name" value="HAD-SF-IA-v1"/>
    <property type="match status" value="1"/>
</dbReference>
<accession>A0ABX9END8</accession>
<dbReference type="Gene3D" id="1.10.150.240">
    <property type="entry name" value="Putative phosphatase, domain 2"/>
    <property type="match status" value="1"/>
</dbReference>